<dbReference type="PANTHER" id="PTHR10429">
    <property type="entry name" value="DNA-3-METHYLADENINE GLYCOSYLASE"/>
    <property type="match status" value="1"/>
</dbReference>
<evidence type="ECO:0000313" key="6">
    <source>
        <dbReference type="EMBL" id="OHA09226.1"/>
    </source>
</evidence>
<evidence type="ECO:0000256" key="1">
    <source>
        <dbReference type="ARBA" id="ARBA00009232"/>
    </source>
</evidence>
<evidence type="ECO:0000313" key="7">
    <source>
        <dbReference type="Proteomes" id="UP000176705"/>
    </source>
</evidence>
<dbReference type="Proteomes" id="UP000176705">
    <property type="component" value="Unassembled WGS sequence"/>
</dbReference>
<organism evidence="6 7">
    <name type="scientific">Candidatus Sungbacteria bacterium RIFCSPLOWO2_01_FULL_59_16</name>
    <dbReference type="NCBI Taxonomy" id="1802280"/>
    <lineage>
        <taxon>Bacteria</taxon>
        <taxon>Candidatus Sungiibacteriota</taxon>
    </lineage>
</organism>
<dbReference type="NCBIfam" id="TIGR00567">
    <property type="entry name" value="3mg"/>
    <property type="match status" value="1"/>
</dbReference>
<sequence length="186" mass="21426">MAKQKIATISQSFFNRSTLRVTQELLGKYLVRRTGRRTVARMITDVEAYVGFRDRASHASRGMTPRNRVMFGPAGHWYVYFTYGMHWMLNIVTGRKGYPAAVLIRGVAAPNGGEPRQRREGISGPARLTKFFKIDKRFNGRAATRATGLWIEDRGVRIPNSRIRRSKRIGVDYAGPWREKPWRFHV</sequence>
<dbReference type="EMBL" id="MHQS01000005">
    <property type="protein sequence ID" value="OHA09226.1"/>
    <property type="molecule type" value="Genomic_DNA"/>
</dbReference>
<evidence type="ECO:0000256" key="4">
    <source>
        <dbReference type="ARBA" id="ARBA00023204"/>
    </source>
</evidence>
<dbReference type="InterPro" id="IPR011034">
    <property type="entry name" value="Formyl_transferase-like_C_sf"/>
</dbReference>
<accession>A0A1G2LC64</accession>
<name>A0A1G2LC64_9BACT</name>
<keyword evidence="4 5" id="KW-0234">DNA repair</keyword>
<evidence type="ECO:0000256" key="3">
    <source>
        <dbReference type="ARBA" id="ARBA00022801"/>
    </source>
</evidence>
<dbReference type="PANTHER" id="PTHR10429:SF0">
    <property type="entry name" value="DNA-3-METHYLADENINE GLYCOSYLASE"/>
    <property type="match status" value="1"/>
</dbReference>
<dbReference type="SUPFAM" id="SSF50486">
    <property type="entry name" value="FMT C-terminal domain-like"/>
    <property type="match status" value="1"/>
</dbReference>
<dbReference type="CDD" id="cd00540">
    <property type="entry name" value="AAG"/>
    <property type="match status" value="1"/>
</dbReference>
<evidence type="ECO:0000256" key="2">
    <source>
        <dbReference type="ARBA" id="ARBA00022763"/>
    </source>
</evidence>
<dbReference type="AlphaFoldDB" id="A0A1G2LC64"/>
<protein>
    <recommendedName>
        <fullName evidence="5">Putative 3-methyladenine DNA glycosylase</fullName>
        <ecNumber evidence="5">3.2.2.-</ecNumber>
    </recommendedName>
</protein>
<reference evidence="6 7" key="1">
    <citation type="journal article" date="2016" name="Nat. Commun.">
        <title>Thousands of microbial genomes shed light on interconnected biogeochemical processes in an aquifer system.</title>
        <authorList>
            <person name="Anantharaman K."/>
            <person name="Brown C.T."/>
            <person name="Hug L.A."/>
            <person name="Sharon I."/>
            <person name="Castelle C.J."/>
            <person name="Probst A.J."/>
            <person name="Thomas B.C."/>
            <person name="Singh A."/>
            <person name="Wilkins M.J."/>
            <person name="Karaoz U."/>
            <person name="Brodie E.L."/>
            <person name="Williams K.H."/>
            <person name="Hubbard S.S."/>
            <person name="Banfield J.F."/>
        </authorList>
    </citation>
    <scope>NUCLEOTIDE SEQUENCE [LARGE SCALE GENOMIC DNA]</scope>
</reference>
<dbReference type="InterPro" id="IPR036995">
    <property type="entry name" value="MPG_sf"/>
</dbReference>
<comment type="similarity">
    <text evidence="1 5">Belongs to the DNA glycosylase MPG family.</text>
</comment>
<dbReference type="EC" id="3.2.2.-" evidence="5"/>
<keyword evidence="2 5" id="KW-0227">DNA damage</keyword>
<dbReference type="GO" id="GO:0003905">
    <property type="term" value="F:alkylbase DNA N-glycosylase activity"/>
    <property type="evidence" value="ECO:0007669"/>
    <property type="project" value="InterPro"/>
</dbReference>
<dbReference type="GO" id="GO:0003677">
    <property type="term" value="F:DNA binding"/>
    <property type="evidence" value="ECO:0007669"/>
    <property type="project" value="InterPro"/>
</dbReference>
<evidence type="ECO:0000256" key="5">
    <source>
        <dbReference type="HAMAP-Rule" id="MF_00527"/>
    </source>
</evidence>
<proteinExistence type="inferred from homology"/>
<dbReference type="Gene3D" id="3.10.300.10">
    <property type="entry name" value="Methylpurine-DNA glycosylase (MPG)"/>
    <property type="match status" value="1"/>
</dbReference>
<dbReference type="InterPro" id="IPR003180">
    <property type="entry name" value="MPG"/>
</dbReference>
<gene>
    <name evidence="6" type="ORF">A3B37_03355</name>
</gene>
<dbReference type="GO" id="GO:0006284">
    <property type="term" value="P:base-excision repair"/>
    <property type="evidence" value="ECO:0007669"/>
    <property type="project" value="InterPro"/>
</dbReference>
<comment type="caution">
    <text evidence="6">The sequence shown here is derived from an EMBL/GenBank/DDBJ whole genome shotgun (WGS) entry which is preliminary data.</text>
</comment>
<dbReference type="HAMAP" id="MF_00527">
    <property type="entry name" value="3MGH"/>
    <property type="match status" value="1"/>
</dbReference>
<keyword evidence="3 5" id="KW-0378">Hydrolase</keyword>
<dbReference type="Pfam" id="PF02245">
    <property type="entry name" value="Pur_DNA_glyco"/>
    <property type="match status" value="1"/>
</dbReference>